<dbReference type="PANTHER" id="PTHR45527">
    <property type="entry name" value="NONRIBOSOMAL PEPTIDE SYNTHETASE"/>
    <property type="match status" value="1"/>
</dbReference>
<proteinExistence type="predicted"/>
<feature type="compositionally biased region" description="Low complexity" evidence="1">
    <location>
        <begin position="432"/>
        <end position="441"/>
    </location>
</feature>
<keyword evidence="4" id="KW-1185">Reference proteome</keyword>
<evidence type="ECO:0000313" key="4">
    <source>
        <dbReference type="Proteomes" id="UP001597058"/>
    </source>
</evidence>
<organism evidence="3 4">
    <name type="scientific">Streptomyces kaempferi</name>
    <dbReference type="NCBI Taxonomy" id="333725"/>
    <lineage>
        <taxon>Bacteria</taxon>
        <taxon>Bacillati</taxon>
        <taxon>Actinomycetota</taxon>
        <taxon>Actinomycetes</taxon>
        <taxon>Kitasatosporales</taxon>
        <taxon>Streptomycetaceae</taxon>
        <taxon>Streptomyces</taxon>
    </lineage>
</organism>
<dbReference type="SUPFAM" id="SSF52777">
    <property type="entry name" value="CoA-dependent acyltransferases"/>
    <property type="match status" value="2"/>
</dbReference>
<reference evidence="4" key="1">
    <citation type="journal article" date="2019" name="Int. J. Syst. Evol. Microbiol.">
        <title>The Global Catalogue of Microorganisms (GCM) 10K type strain sequencing project: providing services to taxonomists for standard genome sequencing and annotation.</title>
        <authorList>
            <consortium name="The Broad Institute Genomics Platform"/>
            <consortium name="The Broad Institute Genome Sequencing Center for Infectious Disease"/>
            <person name="Wu L."/>
            <person name="Ma J."/>
        </authorList>
    </citation>
    <scope>NUCLEOTIDE SEQUENCE [LARGE SCALE GENOMIC DNA]</scope>
    <source>
        <strain evidence="4">CGMCC 4.7020</strain>
    </source>
</reference>
<dbReference type="EMBL" id="JBHTMM010000235">
    <property type="protein sequence ID" value="MFD1313665.1"/>
    <property type="molecule type" value="Genomic_DNA"/>
</dbReference>
<dbReference type="Pfam" id="PF00668">
    <property type="entry name" value="Condensation"/>
    <property type="match status" value="1"/>
</dbReference>
<dbReference type="RefSeq" id="WP_381331335.1">
    <property type="nucleotide sequence ID" value="NZ_JBHTMM010000235.1"/>
</dbReference>
<feature type="region of interest" description="Disordered" evidence="1">
    <location>
        <begin position="413"/>
        <end position="441"/>
    </location>
</feature>
<feature type="non-terminal residue" evidence="3">
    <location>
        <position position="1"/>
    </location>
</feature>
<comment type="caution">
    <text evidence="3">The sequence shown here is derived from an EMBL/GenBank/DDBJ whole genome shotgun (WGS) entry which is preliminary data.</text>
</comment>
<dbReference type="InterPro" id="IPR001242">
    <property type="entry name" value="Condensation_dom"/>
</dbReference>
<evidence type="ECO:0000313" key="3">
    <source>
        <dbReference type="EMBL" id="MFD1313665.1"/>
    </source>
</evidence>
<dbReference type="Proteomes" id="UP001597058">
    <property type="component" value="Unassembled WGS sequence"/>
</dbReference>
<dbReference type="Gene3D" id="3.30.559.30">
    <property type="entry name" value="Nonribosomal peptide synthetase, condensation domain"/>
    <property type="match status" value="1"/>
</dbReference>
<dbReference type="InterPro" id="IPR023213">
    <property type="entry name" value="CAT-like_dom_sf"/>
</dbReference>
<evidence type="ECO:0000259" key="2">
    <source>
        <dbReference type="Pfam" id="PF00668"/>
    </source>
</evidence>
<dbReference type="PANTHER" id="PTHR45527:SF1">
    <property type="entry name" value="FATTY ACID SYNTHASE"/>
    <property type="match status" value="1"/>
</dbReference>
<feature type="domain" description="Condensation" evidence="2">
    <location>
        <begin position="183"/>
        <end position="290"/>
    </location>
</feature>
<gene>
    <name evidence="3" type="ORF">ACFQ5X_49325</name>
</gene>
<accession>A0ABW3XX32</accession>
<feature type="region of interest" description="Disordered" evidence="1">
    <location>
        <begin position="150"/>
        <end position="176"/>
    </location>
</feature>
<feature type="compositionally biased region" description="Basic and acidic residues" evidence="1">
    <location>
        <begin position="150"/>
        <end position="167"/>
    </location>
</feature>
<sequence>SAALAAERAAGGGVVARIVSAELSGPLETGALRRALAALSARHEGLRTAFAATPRGPVRRVLAVCPPPLVTLEPVTAAPGEDLVAAAHARLAARAGRLVGRPGLPPLAFVLTPLAAGSHLLSFVHHDAVADSRSAALLWQELPADYDRAVSRRPLDRTPRPGPDRPAPDVPGPARVLPAKRAERLRSLAAGLDLAPAARPAAAFDFRGERLLFGLGTRLRDAADATARRAGVPHSTVLLAAWALAVGRRAGRERLLVGTEMPRRPTAELLRTAVPCAATVPVACELDGGVDYFLRGIACAFSEALQYADADDADAARAVGAPADRFRPAAPQVTFAARDELLPESLRAGGLTARFHHGHPGAVTADAALTVLRWREQPLLSLEFACARLTRAQAAQLARALRAALTALVTSSPHTPVDDLLETPAARDEAPAARPLAVPLP</sequence>
<evidence type="ECO:0000256" key="1">
    <source>
        <dbReference type="SAM" id="MobiDB-lite"/>
    </source>
</evidence>
<dbReference type="Gene3D" id="3.30.559.10">
    <property type="entry name" value="Chloramphenicol acetyltransferase-like domain"/>
    <property type="match status" value="1"/>
</dbReference>
<protein>
    <submittedName>
        <fullName evidence="3">Condensation domain-containing protein</fullName>
    </submittedName>
</protein>
<name>A0ABW3XX32_9ACTN</name>